<proteinExistence type="predicted"/>
<accession>A0A5P6VW52</accession>
<feature type="transmembrane region" description="Helical" evidence="1">
    <location>
        <begin position="133"/>
        <end position="153"/>
    </location>
</feature>
<name>A0A5P6VW52_PSEXY</name>
<keyword evidence="1" id="KW-1133">Transmembrane helix</keyword>
<feature type="transmembrane region" description="Helical" evidence="1">
    <location>
        <begin position="56"/>
        <end position="76"/>
    </location>
</feature>
<sequence>MRGKIVIYGAMLLSALLIFGSESVYIYKWYLALLVLGVGFFPISRRTFTGFADLGYIFSKVIGVALAGMTVFWLVTFVGMPLTPVCCTIVTLLLIAAVYSTSYYIGSKKNGKTVSIFFTIPTENLNMIINEELIFLVLLIALLYMKSFLPAAYGTEKFMDYAFMNAFAKAKQFPVEDVWFSGENLNYYYMGQYFAAFINQLSFNNVRFTYNIMFYTNCALAFVMAFACGYRLIQVKFDHDFKKKYGYAAGLLSAGGVCFAGSAHFIVYGIILVIYNKIIGNDSYSYWFPASTRYVGYEPERADKTITETPSYSFVIGDLHAHVCNIMFVLVVIGLLIAFASTAHKKLSKDKSFGIKTFSPAIILCGIFIGIFQGNNYWDYPIYMMVTALTIIFVDYKYLGFNLKTTLYSLAQIILLFIMAFIIILPFSLYFVKMEGGVRFAENHTLPQQLFVLWGLPVICAISYIICAMKDYFKDELPSQKNGNKLYRLITHANIADLMVALFGCCAIGLVIIPEIIYIKDIYGIEWSRANTTFKLTYQSCIMFGIITGFAIVSMYYYHRTTIRNVLAKVLLGFNLVCMAYFFVSCHSWFGDIFDFSRYRTLDAMSFMPQQVKLADDVMFVEFINAQNFEETPTILEATGDAYTDTGRMSVATGYPTVLGWYAHEWLWRFDQAICDQRTADIRDIYCCYIGAEDTKALIQKYDIDYIYIGTTEYEKYTDIDINKLLSLGEVVAEKENTYLPGYQNYLIKVK</sequence>
<feature type="transmembrane region" description="Helical" evidence="1">
    <location>
        <begin position="494"/>
        <end position="517"/>
    </location>
</feature>
<dbReference type="RefSeq" id="WP_151625969.1">
    <property type="nucleotide sequence ID" value="NZ_CP043029.1"/>
</dbReference>
<evidence type="ECO:0000313" key="2">
    <source>
        <dbReference type="EMBL" id="QFJ56344.1"/>
    </source>
</evidence>
<feature type="transmembrane region" description="Helical" evidence="1">
    <location>
        <begin position="212"/>
        <end position="233"/>
    </location>
</feature>
<feature type="transmembrane region" description="Helical" evidence="1">
    <location>
        <begin position="570"/>
        <end position="590"/>
    </location>
</feature>
<organism evidence="2 3">
    <name type="scientific">Pseudobutyrivibrio xylanivorans</name>
    <dbReference type="NCBI Taxonomy" id="185007"/>
    <lineage>
        <taxon>Bacteria</taxon>
        <taxon>Bacillati</taxon>
        <taxon>Bacillota</taxon>
        <taxon>Clostridia</taxon>
        <taxon>Lachnospirales</taxon>
        <taxon>Lachnospiraceae</taxon>
        <taxon>Pseudobutyrivibrio</taxon>
    </lineage>
</organism>
<dbReference type="KEGG" id="pxv:FXF36_15630"/>
<feature type="transmembrane region" description="Helical" evidence="1">
    <location>
        <begin position="245"/>
        <end position="275"/>
    </location>
</feature>
<dbReference type="PANTHER" id="PTHR10790:SF51">
    <property type="entry name" value="TETRATRICOPEPTIDE REPEAT PROTEIN"/>
    <property type="match status" value="1"/>
</dbReference>
<keyword evidence="1" id="KW-0812">Transmembrane</keyword>
<dbReference type="PANTHER" id="PTHR10790">
    <property type="entry name" value="TPR-DOMAIN CONTAINING PROTEIN"/>
    <property type="match status" value="1"/>
</dbReference>
<evidence type="ECO:0000313" key="3">
    <source>
        <dbReference type="Proteomes" id="UP000327030"/>
    </source>
</evidence>
<keyword evidence="1" id="KW-0472">Membrane</keyword>
<dbReference type="AlphaFoldDB" id="A0A5P6VW52"/>
<feature type="transmembrane region" description="Helical" evidence="1">
    <location>
        <begin position="353"/>
        <end position="374"/>
    </location>
</feature>
<geneLocation type="plasmid" evidence="3">
    <name>pnp95</name>
</geneLocation>
<feature type="transmembrane region" description="Helical" evidence="1">
    <location>
        <begin position="410"/>
        <end position="431"/>
    </location>
</feature>
<feature type="transmembrane region" description="Helical" evidence="1">
    <location>
        <begin position="451"/>
        <end position="473"/>
    </location>
</feature>
<feature type="transmembrane region" description="Helical" evidence="1">
    <location>
        <begin position="537"/>
        <end position="558"/>
    </location>
</feature>
<dbReference type="InterPro" id="IPR018746">
    <property type="entry name" value="DUF2298"/>
</dbReference>
<feature type="transmembrane region" description="Helical" evidence="1">
    <location>
        <begin position="27"/>
        <end position="44"/>
    </location>
</feature>
<evidence type="ECO:0008006" key="4">
    <source>
        <dbReference type="Google" id="ProtNLM"/>
    </source>
</evidence>
<reference evidence="3" key="1">
    <citation type="submission" date="2019-08" db="EMBL/GenBank/DDBJ databases">
        <title>Complete Genome Sequence of the Polysaccharide-Degrading Rumen Bacterium Pseudobutyrivibrio xylanivorans MA3014.</title>
        <authorList>
            <person name="Palevich N."/>
            <person name="Maclean P.H."/>
            <person name="Kelly W.J."/>
            <person name="Leahy S.C."/>
            <person name="Rakonjac J."/>
            <person name="Attwood G.T."/>
        </authorList>
    </citation>
    <scope>NUCLEOTIDE SEQUENCE [LARGE SCALE GENOMIC DNA]</scope>
    <source>
        <strain evidence="3">MA3014</strain>
        <plasmid evidence="3">pnp95</plasmid>
    </source>
</reference>
<feature type="transmembrane region" description="Helical" evidence="1">
    <location>
        <begin position="319"/>
        <end position="341"/>
    </location>
</feature>
<evidence type="ECO:0000256" key="1">
    <source>
        <dbReference type="SAM" id="Phobius"/>
    </source>
</evidence>
<dbReference type="Pfam" id="PF10060">
    <property type="entry name" value="DUF2298"/>
    <property type="match status" value="1"/>
</dbReference>
<dbReference type="OrthoDB" id="134460at2"/>
<keyword evidence="2" id="KW-0614">Plasmid</keyword>
<feature type="transmembrane region" description="Helical" evidence="1">
    <location>
        <begin position="380"/>
        <end position="398"/>
    </location>
</feature>
<gene>
    <name evidence="2" type="ORF">FXF36_15630</name>
</gene>
<feature type="transmembrane region" description="Helical" evidence="1">
    <location>
        <begin position="5"/>
        <end position="21"/>
    </location>
</feature>
<feature type="transmembrane region" description="Helical" evidence="1">
    <location>
        <begin position="82"/>
        <end position="105"/>
    </location>
</feature>
<dbReference type="Proteomes" id="UP000327030">
    <property type="component" value="Plasmid pNP95"/>
</dbReference>
<protein>
    <recommendedName>
        <fullName evidence="4">Chlor_Arch_YYY domain-containing protein</fullName>
    </recommendedName>
</protein>
<dbReference type="EMBL" id="CP043029">
    <property type="protein sequence ID" value="QFJ56344.1"/>
    <property type="molecule type" value="Genomic_DNA"/>
</dbReference>